<organism evidence="3 4">
    <name type="scientific">Paralvinella palmiformis</name>
    <dbReference type="NCBI Taxonomy" id="53620"/>
    <lineage>
        <taxon>Eukaryota</taxon>
        <taxon>Metazoa</taxon>
        <taxon>Spiralia</taxon>
        <taxon>Lophotrochozoa</taxon>
        <taxon>Annelida</taxon>
        <taxon>Polychaeta</taxon>
        <taxon>Sedentaria</taxon>
        <taxon>Canalipalpata</taxon>
        <taxon>Terebellida</taxon>
        <taxon>Terebelliformia</taxon>
        <taxon>Alvinellidae</taxon>
        <taxon>Paralvinella</taxon>
    </lineage>
</organism>
<dbReference type="Proteomes" id="UP001208570">
    <property type="component" value="Unassembled WGS sequence"/>
</dbReference>
<dbReference type="InterPro" id="IPR036719">
    <property type="entry name" value="Neuro-gated_channel_TM_sf"/>
</dbReference>
<feature type="region of interest" description="Disordered" evidence="1">
    <location>
        <begin position="1"/>
        <end position="26"/>
    </location>
</feature>
<feature type="region of interest" description="Disordered" evidence="1">
    <location>
        <begin position="88"/>
        <end position="115"/>
    </location>
</feature>
<accession>A0AAD9KFS2</accession>
<keyword evidence="2" id="KW-0472">Membrane</keyword>
<dbReference type="AlphaFoldDB" id="A0AAD9KFS2"/>
<dbReference type="GO" id="GO:0005216">
    <property type="term" value="F:monoatomic ion channel activity"/>
    <property type="evidence" value="ECO:0007669"/>
    <property type="project" value="InterPro"/>
</dbReference>
<evidence type="ECO:0000256" key="1">
    <source>
        <dbReference type="SAM" id="MobiDB-lite"/>
    </source>
</evidence>
<dbReference type="SUPFAM" id="SSF90112">
    <property type="entry name" value="Neurotransmitter-gated ion-channel transmembrane pore"/>
    <property type="match status" value="1"/>
</dbReference>
<protein>
    <submittedName>
        <fullName evidence="3">Uncharacterized protein</fullName>
    </submittedName>
</protein>
<feature type="transmembrane region" description="Helical" evidence="2">
    <location>
        <begin position="121"/>
        <end position="140"/>
    </location>
</feature>
<keyword evidence="4" id="KW-1185">Reference proteome</keyword>
<dbReference type="InterPro" id="IPR006028">
    <property type="entry name" value="GABAA/Glycine_rcpt"/>
</dbReference>
<comment type="caution">
    <text evidence="3">The sequence shown here is derived from an EMBL/GenBank/DDBJ whole genome shotgun (WGS) entry which is preliminary data.</text>
</comment>
<dbReference type="GO" id="GO:0016020">
    <property type="term" value="C:membrane"/>
    <property type="evidence" value="ECO:0007669"/>
    <property type="project" value="InterPro"/>
</dbReference>
<name>A0AAD9KFS2_9ANNE</name>
<keyword evidence="2" id="KW-0812">Transmembrane</keyword>
<sequence length="145" mass="16742">MPRQGARSAANGVTSLPDGRRQRIRRNACAEDAQKVKEIRLTSCFQKAMAIIDTIRTSQVDLWMMMGMVFVFAALIEYAILNSLERHAKQKTQKPGDYKIDEETPEKKKPRKDPSDRVDEVSRIIFPLAFIIFNLVYWPYYTSGR</sequence>
<dbReference type="GO" id="GO:0004888">
    <property type="term" value="F:transmembrane signaling receptor activity"/>
    <property type="evidence" value="ECO:0007669"/>
    <property type="project" value="InterPro"/>
</dbReference>
<evidence type="ECO:0000313" key="3">
    <source>
        <dbReference type="EMBL" id="KAK2170536.1"/>
    </source>
</evidence>
<dbReference type="EMBL" id="JAODUP010000002">
    <property type="protein sequence ID" value="KAK2170536.1"/>
    <property type="molecule type" value="Genomic_DNA"/>
</dbReference>
<feature type="compositionally biased region" description="Basic and acidic residues" evidence="1">
    <location>
        <begin position="94"/>
        <end position="115"/>
    </location>
</feature>
<gene>
    <name evidence="3" type="ORF">LSH36_2g06026</name>
</gene>
<evidence type="ECO:0000313" key="4">
    <source>
        <dbReference type="Proteomes" id="UP001208570"/>
    </source>
</evidence>
<dbReference type="Gene3D" id="1.20.58.390">
    <property type="entry name" value="Neurotransmitter-gated ion-channel transmembrane domain"/>
    <property type="match status" value="1"/>
</dbReference>
<feature type="transmembrane region" description="Helical" evidence="2">
    <location>
        <begin position="62"/>
        <end position="81"/>
    </location>
</feature>
<keyword evidence="2" id="KW-1133">Transmembrane helix</keyword>
<evidence type="ECO:0000256" key="2">
    <source>
        <dbReference type="SAM" id="Phobius"/>
    </source>
</evidence>
<dbReference type="PRINTS" id="PR00253">
    <property type="entry name" value="GABAARECEPTR"/>
</dbReference>
<dbReference type="InterPro" id="IPR038050">
    <property type="entry name" value="Neuro_actylchol_rec"/>
</dbReference>
<proteinExistence type="predicted"/>
<reference evidence="3" key="1">
    <citation type="journal article" date="2023" name="Mol. Biol. Evol.">
        <title>Third-Generation Sequencing Reveals the Adaptive Role of the Epigenome in Three Deep-Sea Polychaetes.</title>
        <authorList>
            <person name="Perez M."/>
            <person name="Aroh O."/>
            <person name="Sun Y."/>
            <person name="Lan Y."/>
            <person name="Juniper S.K."/>
            <person name="Young C.R."/>
            <person name="Angers B."/>
            <person name="Qian P.Y."/>
        </authorList>
    </citation>
    <scope>NUCLEOTIDE SEQUENCE</scope>
    <source>
        <strain evidence="3">P08H-3</strain>
    </source>
</reference>